<feature type="domain" description="FUZ/MON1/HPS1 first Longin" evidence="1">
    <location>
        <begin position="3"/>
        <end position="128"/>
    </location>
</feature>
<organism evidence="3 4">
    <name type="scientific">Lagenidium giganteum</name>
    <dbReference type="NCBI Taxonomy" id="4803"/>
    <lineage>
        <taxon>Eukaryota</taxon>
        <taxon>Sar</taxon>
        <taxon>Stramenopiles</taxon>
        <taxon>Oomycota</taxon>
        <taxon>Peronosporomycetes</taxon>
        <taxon>Pythiales</taxon>
        <taxon>Pythiaceae</taxon>
    </lineage>
</organism>
<dbReference type="AlphaFoldDB" id="A0AAV2YYE8"/>
<evidence type="ECO:0008006" key="5">
    <source>
        <dbReference type="Google" id="ProtNLM"/>
    </source>
</evidence>
<keyword evidence="4" id="KW-1185">Reference proteome</keyword>
<dbReference type="Proteomes" id="UP001146120">
    <property type="component" value="Unassembled WGS sequence"/>
</dbReference>
<gene>
    <name evidence="3" type="ORF">N0F65_004906</name>
</gene>
<dbReference type="EMBL" id="DAKRPA010000105">
    <property type="protein sequence ID" value="DAZ98469.1"/>
    <property type="molecule type" value="Genomic_DNA"/>
</dbReference>
<evidence type="ECO:0000259" key="1">
    <source>
        <dbReference type="Pfam" id="PF19036"/>
    </source>
</evidence>
<evidence type="ECO:0000313" key="4">
    <source>
        <dbReference type="Proteomes" id="UP001146120"/>
    </source>
</evidence>
<dbReference type="Pfam" id="PF19036">
    <property type="entry name" value="Fuz_longin_1"/>
    <property type="match status" value="1"/>
</dbReference>
<protein>
    <recommendedName>
        <fullName evidence="5">Vacuolar fusion protein MON1 homolog</fullName>
    </recommendedName>
</protein>
<proteinExistence type="predicted"/>
<reference evidence="3" key="2">
    <citation type="journal article" date="2023" name="Microbiol Resour">
        <title>Decontamination and Annotation of the Draft Genome Sequence of the Oomycete Lagenidium giganteum ARSEF 373.</title>
        <authorList>
            <person name="Morgan W.R."/>
            <person name="Tartar A."/>
        </authorList>
    </citation>
    <scope>NUCLEOTIDE SEQUENCE</scope>
    <source>
        <strain evidence="3">ARSEF 373</strain>
    </source>
</reference>
<dbReference type="GO" id="GO:0016192">
    <property type="term" value="P:vesicle-mediated transport"/>
    <property type="evidence" value="ECO:0007669"/>
    <property type="project" value="InterPro"/>
</dbReference>
<name>A0AAV2YYE8_9STRA</name>
<dbReference type="InterPro" id="IPR043971">
    <property type="entry name" value="FUZ/MON1/HPS1_longin_2"/>
</dbReference>
<dbReference type="Pfam" id="PF19037">
    <property type="entry name" value="Fuz_longin_2"/>
    <property type="match status" value="1"/>
</dbReference>
<dbReference type="InterPro" id="IPR004353">
    <property type="entry name" value="Mon1"/>
</dbReference>
<dbReference type="PRINTS" id="PR01546">
    <property type="entry name" value="YEAST73DUF"/>
</dbReference>
<comment type="caution">
    <text evidence="3">The sequence shown here is derived from an EMBL/GenBank/DDBJ whole genome shotgun (WGS) entry which is preliminary data.</text>
</comment>
<sequence>MDVLICSTSGKPIYHFSTRASAHVQGDGGSSDGSSSASFTSSIQGLVSFVTCVQQDALELIETAEHTCIFHAEENLTFAMICAKRLLKLLYAQLLFVLSERGLDILRRQPSYDLRELLGGTERVMDALVESWRVEATTRFQHMGVRYLRLPSTLRAEMTRALAYEPEESSSLLCGLLLSRKRVLVIAQPNRKQFSLVAEDLLLLVNFVYNTPSLANSETWTPVCLPHFNATGFLYAYVVFLNEDMCLLLLSSQQSPEQFHVFQAKKRYIASRLADVGAYEAVRRSHDAENQWRPHGDFPLLHHFVFKHESTGECASAATDFPVDAKDPRVQQILLDHYADLYHQMFPRHLQPQNHVLGKRLTMLQDSVAARFIHRPSILVDRLRRDEELITANFFVTSFNAATALSMWP</sequence>
<evidence type="ECO:0000313" key="3">
    <source>
        <dbReference type="EMBL" id="DAZ98469.1"/>
    </source>
</evidence>
<accession>A0AAV2YYE8</accession>
<feature type="domain" description="FUZ/MON1/HPS1 second Longin" evidence="2">
    <location>
        <begin position="171"/>
        <end position="266"/>
    </location>
</feature>
<dbReference type="PANTHER" id="PTHR13027">
    <property type="entry name" value="SAND PROTEIN-RELATED"/>
    <property type="match status" value="1"/>
</dbReference>
<evidence type="ECO:0000259" key="2">
    <source>
        <dbReference type="Pfam" id="PF19037"/>
    </source>
</evidence>
<reference evidence="3" key="1">
    <citation type="submission" date="2022-11" db="EMBL/GenBank/DDBJ databases">
        <authorList>
            <person name="Morgan W.R."/>
            <person name="Tartar A."/>
        </authorList>
    </citation>
    <scope>NUCLEOTIDE SEQUENCE</scope>
    <source>
        <strain evidence="3">ARSEF 373</strain>
    </source>
</reference>
<dbReference type="GO" id="GO:0006623">
    <property type="term" value="P:protein targeting to vacuole"/>
    <property type="evidence" value="ECO:0007669"/>
    <property type="project" value="InterPro"/>
</dbReference>
<dbReference type="InterPro" id="IPR043972">
    <property type="entry name" value="FUZ/MON1/HPS1_longin_1"/>
</dbReference>
<dbReference type="PANTHER" id="PTHR13027:SF7">
    <property type="entry name" value="VACUOLAR FUSION PROTEIN MON1 HOMOLOG"/>
    <property type="match status" value="1"/>
</dbReference>